<organism evidence="4">
    <name type="scientific">Penaeus chinensis</name>
    <name type="common">Fleshy prawn</name>
    <name type="synonym">Fenneropenaeus chinensis</name>
    <dbReference type="NCBI Taxonomy" id="139456"/>
    <lineage>
        <taxon>Eukaryota</taxon>
        <taxon>Metazoa</taxon>
        <taxon>Ecdysozoa</taxon>
        <taxon>Arthropoda</taxon>
        <taxon>Crustacea</taxon>
        <taxon>Multicrustacea</taxon>
        <taxon>Malacostraca</taxon>
        <taxon>Eumalacostraca</taxon>
        <taxon>Eucarida</taxon>
        <taxon>Decapoda</taxon>
        <taxon>Dendrobranchiata</taxon>
        <taxon>Penaeoidea</taxon>
        <taxon>Penaeidae</taxon>
        <taxon>Penaeus</taxon>
    </lineage>
</organism>
<feature type="compositionally biased region" description="Low complexity" evidence="1">
    <location>
        <begin position="60"/>
        <end position="75"/>
    </location>
</feature>
<name>B8R3L2_PENCE</name>
<reference evidence="4" key="1">
    <citation type="submission" date="2008-05" db="EMBL/GenBank/DDBJ databases">
        <authorList>
            <person name="Wang J.-X."/>
            <person name="Zhao X.-F."/>
        </authorList>
    </citation>
    <scope>NUCLEOTIDE SEQUENCE</scope>
</reference>
<dbReference type="PANTHER" id="PTHR21407">
    <property type="entry name" value="RE43931P-RELATED"/>
    <property type="match status" value="1"/>
</dbReference>
<reference evidence="4" key="2">
    <citation type="submission" date="2009-01" db="EMBL/GenBank/DDBJ databases">
        <title>A C-type lectin from the Chinese shrimp.</title>
        <authorList>
            <person name="Xu W.T."/>
            <person name="Zhao X.F."/>
            <person name="Wang J.X."/>
        </authorList>
    </citation>
    <scope>NUCLEOTIDE SEQUENCE</scope>
</reference>
<dbReference type="SUPFAM" id="SSF56436">
    <property type="entry name" value="C-type lectin-like"/>
    <property type="match status" value="1"/>
</dbReference>
<dbReference type="AlphaFoldDB" id="B8R3L2"/>
<feature type="domain" description="C-type lectin" evidence="3">
    <location>
        <begin position="121"/>
        <end position="255"/>
    </location>
</feature>
<dbReference type="OrthoDB" id="441660at2759"/>
<dbReference type="EMBL" id="EU834291">
    <property type="protein sequence ID" value="ACJ06430.1"/>
    <property type="molecule type" value="mRNA"/>
</dbReference>
<evidence type="ECO:0000256" key="1">
    <source>
        <dbReference type="SAM" id="MobiDB-lite"/>
    </source>
</evidence>
<protein>
    <submittedName>
        <fullName evidence="4">C-type lectin 6</fullName>
    </submittedName>
</protein>
<feature type="compositionally biased region" description="Polar residues" evidence="1">
    <location>
        <begin position="76"/>
        <end position="127"/>
    </location>
</feature>
<dbReference type="Pfam" id="PF00059">
    <property type="entry name" value="Lectin_C"/>
    <property type="match status" value="1"/>
</dbReference>
<dbReference type="Gene3D" id="3.10.100.10">
    <property type="entry name" value="Mannose-Binding Protein A, subunit A"/>
    <property type="match status" value="1"/>
</dbReference>
<keyword evidence="2" id="KW-0732">Signal</keyword>
<dbReference type="GO" id="GO:0030246">
    <property type="term" value="F:carbohydrate binding"/>
    <property type="evidence" value="ECO:0007669"/>
    <property type="project" value="UniProtKB-KW"/>
</dbReference>
<dbReference type="InterPro" id="IPR016187">
    <property type="entry name" value="CTDL_fold"/>
</dbReference>
<keyword evidence="4" id="KW-0430">Lectin</keyword>
<feature type="region of interest" description="Disordered" evidence="1">
    <location>
        <begin position="38"/>
        <end position="127"/>
    </location>
</feature>
<sequence>MAKIVITLLLLCIGNLCNGAVKVTLLRNQNSNTQVFLVGQNNDQTDQRTSSNNINRNDGRVSSNRQQSNNNANVQPTQPNLIRPSQNVNRGQAITVNSRGNQGDQPRQQQSAGTSFIHDTTSGSNYHFSWRRDRDRKFSHTDAVNYCRNLGDRWNAISIETNEESDYINGVIDSDNVPYIWTSGSKVGNDWRWNGPGAGAFQGLNWSSTGGFGTAQPDNRFGDENCLGILNRFYINDGITWHDIACFHLKPVACEQRL</sequence>
<feature type="compositionally biased region" description="Polar residues" evidence="1">
    <location>
        <begin position="38"/>
        <end position="56"/>
    </location>
</feature>
<dbReference type="GeneID" id="125041489"/>
<evidence type="ECO:0000259" key="3">
    <source>
        <dbReference type="PROSITE" id="PS50041"/>
    </source>
</evidence>
<proteinExistence type="evidence at transcript level"/>
<evidence type="ECO:0000256" key="2">
    <source>
        <dbReference type="SAM" id="SignalP"/>
    </source>
</evidence>
<dbReference type="InterPro" id="IPR016186">
    <property type="entry name" value="C-type_lectin-like/link_sf"/>
</dbReference>
<feature type="chain" id="PRO_5002879707" evidence="2">
    <location>
        <begin position="20"/>
        <end position="258"/>
    </location>
</feature>
<dbReference type="RefSeq" id="XP_047492451.1">
    <property type="nucleotide sequence ID" value="XM_047636495.1"/>
</dbReference>
<accession>B8R3L2</accession>
<feature type="signal peptide" evidence="2">
    <location>
        <begin position="1"/>
        <end position="19"/>
    </location>
</feature>
<evidence type="ECO:0000313" key="4">
    <source>
        <dbReference type="EMBL" id="ACJ06430.1"/>
    </source>
</evidence>
<dbReference type="PROSITE" id="PS50041">
    <property type="entry name" value="C_TYPE_LECTIN_2"/>
    <property type="match status" value="1"/>
</dbReference>
<dbReference type="KEGG" id="pchn:125041489"/>
<dbReference type="InterPro" id="IPR001304">
    <property type="entry name" value="C-type_lectin-like"/>
</dbReference>